<protein>
    <submittedName>
        <fullName evidence="2">Uncharacterized protein</fullName>
    </submittedName>
</protein>
<evidence type="ECO:0000313" key="2">
    <source>
        <dbReference type="EMBL" id="EFX70097.1"/>
    </source>
</evidence>
<reference evidence="2 3" key="1">
    <citation type="journal article" date="2011" name="Science">
        <title>The ecoresponsive genome of Daphnia pulex.</title>
        <authorList>
            <person name="Colbourne J.K."/>
            <person name="Pfrender M.E."/>
            <person name="Gilbert D."/>
            <person name="Thomas W.K."/>
            <person name="Tucker A."/>
            <person name="Oakley T.H."/>
            <person name="Tokishita S."/>
            <person name="Aerts A."/>
            <person name="Arnold G.J."/>
            <person name="Basu M.K."/>
            <person name="Bauer D.J."/>
            <person name="Caceres C.E."/>
            <person name="Carmel L."/>
            <person name="Casola C."/>
            <person name="Choi J.H."/>
            <person name="Detter J.C."/>
            <person name="Dong Q."/>
            <person name="Dusheyko S."/>
            <person name="Eads B.D."/>
            <person name="Frohlich T."/>
            <person name="Geiler-Samerotte K.A."/>
            <person name="Gerlach D."/>
            <person name="Hatcher P."/>
            <person name="Jogdeo S."/>
            <person name="Krijgsveld J."/>
            <person name="Kriventseva E.V."/>
            <person name="Kultz D."/>
            <person name="Laforsch C."/>
            <person name="Lindquist E."/>
            <person name="Lopez J."/>
            <person name="Manak J.R."/>
            <person name="Muller J."/>
            <person name="Pangilinan J."/>
            <person name="Patwardhan R.P."/>
            <person name="Pitluck S."/>
            <person name="Pritham E.J."/>
            <person name="Rechtsteiner A."/>
            <person name="Rho M."/>
            <person name="Rogozin I.B."/>
            <person name="Sakarya O."/>
            <person name="Salamov A."/>
            <person name="Schaack S."/>
            <person name="Shapiro H."/>
            <person name="Shiga Y."/>
            <person name="Skalitzky C."/>
            <person name="Smith Z."/>
            <person name="Souvorov A."/>
            <person name="Sung W."/>
            <person name="Tang Z."/>
            <person name="Tsuchiya D."/>
            <person name="Tu H."/>
            <person name="Vos H."/>
            <person name="Wang M."/>
            <person name="Wolf Y.I."/>
            <person name="Yamagata H."/>
            <person name="Yamada T."/>
            <person name="Ye Y."/>
            <person name="Shaw J.R."/>
            <person name="Andrews J."/>
            <person name="Crease T.J."/>
            <person name="Tang H."/>
            <person name="Lucas S.M."/>
            <person name="Robertson H.M."/>
            <person name="Bork P."/>
            <person name="Koonin E.V."/>
            <person name="Zdobnov E.M."/>
            <person name="Grigoriev I.V."/>
            <person name="Lynch M."/>
            <person name="Boore J.L."/>
        </authorList>
    </citation>
    <scope>NUCLEOTIDE SEQUENCE [LARGE SCALE GENOMIC DNA]</scope>
</reference>
<feature type="region of interest" description="Disordered" evidence="1">
    <location>
        <begin position="35"/>
        <end position="71"/>
    </location>
</feature>
<dbReference type="Proteomes" id="UP000000305">
    <property type="component" value="Unassembled WGS sequence"/>
</dbReference>
<dbReference type="KEGG" id="dpx:DAPPUDRAFT_113035"/>
<evidence type="ECO:0000313" key="3">
    <source>
        <dbReference type="Proteomes" id="UP000000305"/>
    </source>
</evidence>
<accession>E9HDV9</accession>
<sequence>MRDCPRANRPQQTDHGWTPDGQIVCFGGAGAGNGSALEDTTSATEWGQSATDLPGQNRGRKHEGEGMVGTENRKRQVFQDVLCGGGRILTVIDTWTAASNIHRRDAHRAIAEEKTESVQKLVIQHGCWVPEISLAKGVLKQIAITNLSEQQQWLKAGIVLGEIHEIDKIADGDSPEAVIAEMMEEK</sequence>
<dbReference type="AlphaFoldDB" id="E9HDV9"/>
<dbReference type="EMBL" id="GL732625">
    <property type="protein sequence ID" value="EFX70097.1"/>
    <property type="molecule type" value="Genomic_DNA"/>
</dbReference>
<name>E9HDV9_DAPPU</name>
<keyword evidence="3" id="KW-1185">Reference proteome</keyword>
<dbReference type="InParanoid" id="E9HDV9"/>
<evidence type="ECO:0000256" key="1">
    <source>
        <dbReference type="SAM" id="MobiDB-lite"/>
    </source>
</evidence>
<proteinExistence type="predicted"/>
<gene>
    <name evidence="2" type="ORF">DAPPUDRAFT_113035</name>
</gene>
<feature type="region of interest" description="Disordered" evidence="1">
    <location>
        <begin position="1"/>
        <end position="21"/>
    </location>
</feature>
<dbReference type="HOGENOM" id="CLU_1455827_0_0_1"/>
<organism evidence="2 3">
    <name type="scientific">Daphnia pulex</name>
    <name type="common">Water flea</name>
    <dbReference type="NCBI Taxonomy" id="6669"/>
    <lineage>
        <taxon>Eukaryota</taxon>
        <taxon>Metazoa</taxon>
        <taxon>Ecdysozoa</taxon>
        <taxon>Arthropoda</taxon>
        <taxon>Crustacea</taxon>
        <taxon>Branchiopoda</taxon>
        <taxon>Diplostraca</taxon>
        <taxon>Cladocera</taxon>
        <taxon>Anomopoda</taxon>
        <taxon>Daphniidae</taxon>
        <taxon>Daphnia</taxon>
    </lineage>
</organism>
<feature type="compositionally biased region" description="Polar residues" evidence="1">
    <location>
        <begin position="38"/>
        <end position="51"/>
    </location>
</feature>